<dbReference type="Proteomes" id="UP000618754">
    <property type="component" value="Unassembled WGS sequence"/>
</dbReference>
<evidence type="ECO:0000313" key="4">
    <source>
        <dbReference type="Proteomes" id="UP000618754"/>
    </source>
</evidence>
<dbReference type="CDD" id="cd06223">
    <property type="entry name" value="PRTases_typeI"/>
    <property type="match status" value="1"/>
</dbReference>
<sequence length="232" mass="26007">MQALRTYLADFVSLIFPQLCPACRASLMANEDILCTDCLYNLPFTNFHQQPDNIVARQFWGKLNIEGAYALYYFNKGGKVQNMVHEFKYNGMQLIGNLLGNMAGKQLIQNPVFTTVDYIIPVPLHQKRLKKRGYNQSACFAEGLATSLSGIVELNNLIRTVATKTQTHKSRFARFQNMQEVFAVARPEVLENKHVLLVDDIITTGSTLEACGIELLKVPGLKLSIATIAYAE</sequence>
<accession>A0ABR7X8T8</accession>
<dbReference type="SUPFAM" id="SSF53271">
    <property type="entry name" value="PRTase-like"/>
    <property type="match status" value="1"/>
</dbReference>
<proteinExistence type="inferred from homology"/>
<dbReference type="Gene3D" id="3.40.50.2020">
    <property type="match status" value="1"/>
</dbReference>
<reference evidence="3 4" key="1">
    <citation type="submission" date="2020-09" db="EMBL/GenBank/DDBJ databases">
        <title>Novel species of Mucilaginibacter isolated from a glacier on the Tibetan Plateau.</title>
        <authorList>
            <person name="Liu Q."/>
            <person name="Xin Y.-H."/>
        </authorList>
    </citation>
    <scope>NUCLEOTIDE SEQUENCE [LARGE SCALE GENOMIC DNA]</scope>
    <source>
        <strain evidence="3 4">CGMCC 1.13878</strain>
    </source>
</reference>
<keyword evidence="4" id="KW-1185">Reference proteome</keyword>
<protein>
    <submittedName>
        <fullName evidence="3">ComF family protein</fullName>
    </submittedName>
</protein>
<dbReference type="InterPro" id="IPR000836">
    <property type="entry name" value="PRTase_dom"/>
</dbReference>
<feature type="domain" description="Phosphoribosyltransferase" evidence="2">
    <location>
        <begin position="175"/>
        <end position="229"/>
    </location>
</feature>
<comment type="similarity">
    <text evidence="1">Belongs to the ComF/GntX family.</text>
</comment>
<gene>
    <name evidence="3" type="ORF">IDJ75_17005</name>
</gene>
<name>A0ABR7X8T8_9SPHI</name>
<evidence type="ECO:0000313" key="3">
    <source>
        <dbReference type="EMBL" id="MBD1386988.1"/>
    </source>
</evidence>
<dbReference type="PANTHER" id="PTHR47505">
    <property type="entry name" value="DNA UTILIZATION PROTEIN YHGH"/>
    <property type="match status" value="1"/>
</dbReference>
<comment type="caution">
    <text evidence="3">The sequence shown here is derived from an EMBL/GenBank/DDBJ whole genome shotgun (WGS) entry which is preliminary data.</text>
</comment>
<evidence type="ECO:0000256" key="1">
    <source>
        <dbReference type="ARBA" id="ARBA00008007"/>
    </source>
</evidence>
<dbReference type="Pfam" id="PF00156">
    <property type="entry name" value="Pribosyltran"/>
    <property type="match status" value="1"/>
</dbReference>
<dbReference type="InterPro" id="IPR029057">
    <property type="entry name" value="PRTase-like"/>
</dbReference>
<dbReference type="EMBL" id="JACWMW010000004">
    <property type="protein sequence ID" value="MBD1386988.1"/>
    <property type="molecule type" value="Genomic_DNA"/>
</dbReference>
<organism evidence="3 4">
    <name type="scientific">Mucilaginibacter rigui</name>
    <dbReference type="NCBI Taxonomy" id="534635"/>
    <lineage>
        <taxon>Bacteria</taxon>
        <taxon>Pseudomonadati</taxon>
        <taxon>Bacteroidota</taxon>
        <taxon>Sphingobacteriia</taxon>
        <taxon>Sphingobacteriales</taxon>
        <taxon>Sphingobacteriaceae</taxon>
        <taxon>Mucilaginibacter</taxon>
    </lineage>
</organism>
<dbReference type="PANTHER" id="PTHR47505:SF1">
    <property type="entry name" value="DNA UTILIZATION PROTEIN YHGH"/>
    <property type="match status" value="1"/>
</dbReference>
<dbReference type="InterPro" id="IPR051910">
    <property type="entry name" value="ComF/GntX_DNA_util-trans"/>
</dbReference>
<evidence type="ECO:0000259" key="2">
    <source>
        <dbReference type="Pfam" id="PF00156"/>
    </source>
</evidence>
<dbReference type="RefSeq" id="WP_191176843.1">
    <property type="nucleotide sequence ID" value="NZ_JACWMW010000004.1"/>
</dbReference>